<evidence type="ECO:0008006" key="3">
    <source>
        <dbReference type="Google" id="ProtNLM"/>
    </source>
</evidence>
<keyword evidence="2" id="KW-1185">Reference proteome</keyword>
<dbReference type="Proteomes" id="UP000758701">
    <property type="component" value="Unassembled WGS sequence"/>
</dbReference>
<dbReference type="EMBL" id="JAHSTP010000003">
    <property type="protein sequence ID" value="MBZ6151464.1"/>
    <property type="molecule type" value="Genomic_DNA"/>
</dbReference>
<evidence type="ECO:0000313" key="1">
    <source>
        <dbReference type="EMBL" id="MBZ6151464.1"/>
    </source>
</evidence>
<name>A0ABS7W0H1_STROV</name>
<proteinExistence type="predicted"/>
<accession>A0ABS7W0H1</accession>
<reference evidence="1 2" key="1">
    <citation type="submission" date="2021-06" db="EMBL/GenBank/DDBJ databases">
        <title>Ecological speciation of a Streptomyces species isolated from different habitats and geographic origins.</title>
        <authorList>
            <person name="Wang J."/>
        </authorList>
    </citation>
    <scope>NUCLEOTIDE SEQUENCE [LARGE SCALE GENOMIC DNA]</scope>
    <source>
        <strain evidence="1 2">FXJ8.012</strain>
    </source>
</reference>
<protein>
    <recommendedName>
        <fullName evidence="3">Integrase</fullName>
    </recommendedName>
</protein>
<gene>
    <name evidence="1" type="ORF">KVH32_09800</name>
</gene>
<evidence type="ECO:0000313" key="2">
    <source>
        <dbReference type="Proteomes" id="UP000758701"/>
    </source>
</evidence>
<dbReference type="RefSeq" id="WP_224323993.1">
    <property type="nucleotide sequence ID" value="NZ_JAHSST010000003.1"/>
</dbReference>
<organism evidence="1 2">
    <name type="scientific">Streptomyces olivaceus</name>
    <dbReference type="NCBI Taxonomy" id="47716"/>
    <lineage>
        <taxon>Bacteria</taxon>
        <taxon>Bacillati</taxon>
        <taxon>Actinomycetota</taxon>
        <taxon>Actinomycetes</taxon>
        <taxon>Kitasatosporales</taxon>
        <taxon>Streptomycetaceae</taxon>
        <taxon>Streptomyces</taxon>
    </lineage>
</organism>
<comment type="caution">
    <text evidence="1">The sequence shown here is derived from an EMBL/GenBank/DDBJ whole genome shotgun (WGS) entry which is preliminary data.</text>
</comment>
<sequence>MVADPDSSLDFEDLYYDVRRKIGKGTAASLPRGTFSRILRHLGLDISHHKVIGLAYGPKGRPNHGRKAPKGMYS</sequence>